<dbReference type="EMBL" id="WHJC01000471">
    <property type="protein sequence ID" value="MPQ45159.1"/>
    <property type="molecule type" value="Genomic_DNA"/>
</dbReference>
<feature type="domain" description="Cyclic nucleotide-binding" evidence="4">
    <location>
        <begin position="10"/>
        <end position="133"/>
    </location>
</feature>
<keyword evidence="2" id="KW-0238">DNA-binding</keyword>
<dbReference type="Gene3D" id="2.60.120.10">
    <property type="entry name" value="Jelly Rolls"/>
    <property type="match status" value="1"/>
</dbReference>
<dbReference type="PANTHER" id="PTHR24567">
    <property type="entry name" value="CRP FAMILY TRANSCRIPTIONAL REGULATORY PROTEIN"/>
    <property type="match status" value="1"/>
</dbReference>
<evidence type="ECO:0000259" key="4">
    <source>
        <dbReference type="PROSITE" id="PS50042"/>
    </source>
</evidence>
<gene>
    <name evidence="5" type="ORF">GBZ86_15660</name>
</gene>
<evidence type="ECO:0000313" key="5">
    <source>
        <dbReference type="EMBL" id="MPQ45159.1"/>
    </source>
</evidence>
<evidence type="ECO:0000256" key="2">
    <source>
        <dbReference type="ARBA" id="ARBA00023125"/>
    </source>
</evidence>
<proteinExistence type="predicted"/>
<dbReference type="InterPro" id="IPR012318">
    <property type="entry name" value="HTH_CRP"/>
</dbReference>
<dbReference type="SMART" id="SM00100">
    <property type="entry name" value="cNMP"/>
    <property type="match status" value="1"/>
</dbReference>
<evidence type="ECO:0000256" key="3">
    <source>
        <dbReference type="ARBA" id="ARBA00023163"/>
    </source>
</evidence>
<dbReference type="Pfam" id="PF13545">
    <property type="entry name" value="HTH_Crp_2"/>
    <property type="match status" value="1"/>
</dbReference>
<evidence type="ECO:0000313" key="6">
    <source>
        <dbReference type="Proteomes" id="UP000430345"/>
    </source>
</evidence>
<dbReference type="CDD" id="cd00038">
    <property type="entry name" value="CAP_ED"/>
    <property type="match status" value="1"/>
</dbReference>
<keyword evidence="3" id="KW-0804">Transcription</keyword>
<dbReference type="SUPFAM" id="SSF51206">
    <property type="entry name" value="cAMP-binding domain-like"/>
    <property type="match status" value="1"/>
</dbReference>
<dbReference type="SUPFAM" id="SSF46785">
    <property type="entry name" value="Winged helix' DNA-binding domain"/>
    <property type="match status" value="1"/>
</dbReference>
<dbReference type="GO" id="GO:0005829">
    <property type="term" value="C:cytosol"/>
    <property type="evidence" value="ECO:0007669"/>
    <property type="project" value="TreeGrafter"/>
</dbReference>
<sequence>MVKILHKTSLFKNLNEFEIKEILNNEIYKIKEYSKGEIIANQGEKCTSLSIVINGKASVQTIYKDGKILTLANFQCSDIFAEALLFSKNKEYPSTVIALEKCKILSFPKNSILHIMKENKIFSENILQLLSEKIILLNKKINIIELDSIRRKICKTLLDNYKKSHNKIYNITSKKELAEELGIPRPSLSRELIKMKNLNLIDFNLKEIKIVNLKDIENEFYNV</sequence>
<dbReference type="PANTHER" id="PTHR24567:SF58">
    <property type="entry name" value="CYCLIC AMP-BINDING REGULATORY PROTEIN"/>
    <property type="match status" value="1"/>
</dbReference>
<name>A0A6I1MYF8_9CLOT</name>
<dbReference type="Proteomes" id="UP000430345">
    <property type="component" value="Unassembled WGS sequence"/>
</dbReference>
<accession>A0A6I1MYF8</accession>
<reference evidence="5 6" key="1">
    <citation type="submission" date="2019-10" db="EMBL/GenBank/DDBJ databases">
        <title>The Genome Sequence of Clostridium tarantellae Isolated from Fish Brain.</title>
        <authorList>
            <person name="Bano L."/>
            <person name="Kiel M."/>
            <person name="Sales G."/>
            <person name="Doxey A.C."/>
            <person name="Mansfield M.J."/>
            <person name="Schiavone M."/>
            <person name="Rossetto O."/>
            <person name="Pirazzini M."/>
            <person name="Dobrindt U."/>
            <person name="Montecucco C."/>
        </authorList>
    </citation>
    <scope>NUCLEOTIDE SEQUENCE [LARGE SCALE GENOMIC DNA]</scope>
    <source>
        <strain evidence="5 6">DSM 3997</strain>
    </source>
</reference>
<dbReference type="AlphaFoldDB" id="A0A6I1MYF8"/>
<dbReference type="Pfam" id="PF00027">
    <property type="entry name" value="cNMP_binding"/>
    <property type="match status" value="1"/>
</dbReference>
<dbReference type="InterPro" id="IPR050397">
    <property type="entry name" value="Env_Response_Regulators"/>
</dbReference>
<dbReference type="InterPro" id="IPR036390">
    <property type="entry name" value="WH_DNA-bd_sf"/>
</dbReference>
<organism evidence="5 6">
    <name type="scientific">Clostridium tarantellae</name>
    <dbReference type="NCBI Taxonomy" id="39493"/>
    <lineage>
        <taxon>Bacteria</taxon>
        <taxon>Bacillati</taxon>
        <taxon>Bacillota</taxon>
        <taxon>Clostridia</taxon>
        <taxon>Eubacteriales</taxon>
        <taxon>Clostridiaceae</taxon>
        <taxon>Clostridium</taxon>
    </lineage>
</organism>
<keyword evidence="6" id="KW-1185">Reference proteome</keyword>
<evidence type="ECO:0000256" key="1">
    <source>
        <dbReference type="ARBA" id="ARBA00023015"/>
    </source>
</evidence>
<dbReference type="PROSITE" id="PS50042">
    <property type="entry name" value="CNMP_BINDING_3"/>
    <property type="match status" value="1"/>
</dbReference>
<protein>
    <submittedName>
        <fullName evidence="5">Cyclic nucleotide-binding domain-containing protein</fullName>
    </submittedName>
</protein>
<dbReference type="GO" id="GO:0003677">
    <property type="term" value="F:DNA binding"/>
    <property type="evidence" value="ECO:0007669"/>
    <property type="project" value="UniProtKB-KW"/>
</dbReference>
<dbReference type="InterPro" id="IPR018490">
    <property type="entry name" value="cNMP-bd_dom_sf"/>
</dbReference>
<dbReference type="InterPro" id="IPR014710">
    <property type="entry name" value="RmlC-like_jellyroll"/>
</dbReference>
<keyword evidence="1" id="KW-0805">Transcription regulation</keyword>
<comment type="caution">
    <text evidence="5">The sequence shown here is derived from an EMBL/GenBank/DDBJ whole genome shotgun (WGS) entry which is preliminary data.</text>
</comment>
<dbReference type="InterPro" id="IPR000595">
    <property type="entry name" value="cNMP-bd_dom"/>
</dbReference>
<dbReference type="GO" id="GO:0003700">
    <property type="term" value="F:DNA-binding transcription factor activity"/>
    <property type="evidence" value="ECO:0007669"/>
    <property type="project" value="TreeGrafter"/>
</dbReference>